<dbReference type="STRING" id="475255.SAMN04488101_10210"/>
<accession>A0A1W2B082</accession>
<dbReference type="RefSeq" id="WP_084287462.1">
    <property type="nucleotide sequence ID" value="NZ_FWYB01000002.1"/>
</dbReference>
<protein>
    <recommendedName>
        <fullName evidence="4">Polyketide cyclase / dehydrase and lipid transport</fullName>
    </recommendedName>
</protein>
<dbReference type="Proteomes" id="UP000192678">
    <property type="component" value="Unassembled WGS sequence"/>
</dbReference>
<organism evidence="2 3">
    <name type="scientific">Pedobacter nyackensis</name>
    <dbReference type="NCBI Taxonomy" id="475255"/>
    <lineage>
        <taxon>Bacteria</taxon>
        <taxon>Pseudomonadati</taxon>
        <taxon>Bacteroidota</taxon>
        <taxon>Sphingobacteriia</taxon>
        <taxon>Sphingobacteriales</taxon>
        <taxon>Sphingobacteriaceae</taxon>
        <taxon>Pedobacter</taxon>
    </lineage>
</organism>
<evidence type="ECO:0000256" key="1">
    <source>
        <dbReference type="SAM" id="SignalP"/>
    </source>
</evidence>
<gene>
    <name evidence="2" type="ORF">SAMN04488101_10210</name>
</gene>
<dbReference type="AlphaFoldDB" id="A0A1W2B082"/>
<feature type="signal peptide" evidence="1">
    <location>
        <begin position="1"/>
        <end position="21"/>
    </location>
</feature>
<evidence type="ECO:0008006" key="4">
    <source>
        <dbReference type="Google" id="ProtNLM"/>
    </source>
</evidence>
<dbReference type="SUPFAM" id="SSF55961">
    <property type="entry name" value="Bet v1-like"/>
    <property type="match status" value="1"/>
</dbReference>
<sequence length="178" mass="19615">MKKIILSLLLLTGLSAIKANAQMEAATKVKWDIEKDVVINMEMDNAWEIFSNNELLKKASNGYVSAIEVLDANMPISRKIVLSNGGSRVENITQNEAHNKLIAINFSDTSLPKGIKSAEYAIFIKAKDSKTAVVWRAKINGNEEAKKALIEQLTAEFDSYAVGLDKMTKKSVPAARMN</sequence>
<name>A0A1W2B082_9SPHI</name>
<feature type="chain" id="PRO_5012303370" description="Polyketide cyclase / dehydrase and lipid transport" evidence="1">
    <location>
        <begin position="22"/>
        <end position="178"/>
    </location>
</feature>
<evidence type="ECO:0000313" key="2">
    <source>
        <dbReference type="EMBL" id="SMC66407.1"/>
    </source>
</evidence>
<proteinExistence type="predicted"/>
<keyword evidence="3" id="KW-1185">Reference proteome</keyword>
<dbReference type="EMBL" id="FWYB01000002">
    <property type="protein sequence ID" value="SMC66407.1"/>
    <property type="molecule type" value="Genomic_DNA"/>
</dbReference>
<keyword evidence="1" id="KW-0732">Signal</keyword>
<evidence type="ECO:0000313" key="3">
    <source>
        <dbReference type="Proteomes" id="UP000192678"/>
    </source>
</evidence>
<dbReference type="Gene3D" id="3.30.530.20">
    <property type="match status" value="1"/>
</dbReference>
<dbReference type="InterPro" id="IPR023393">
    <property type="entry name" value="START-like_dom_sf"/>
</dbReference>
<reference evidence="2 3" key="1">
    <citation type="submission" date="2017-04" db="EMBL/GenBank/DDBJ databases">
        <authorList>
            <person name="Afonso C.L."/>
            <person name="Miller P.J."/>
            <person name="Scott M.A."/>
            <person name="Spackman E."/>
            <person name="Goraichik I."/>
            <person name="Dimitrov K.M."/>
            <person name="Suarez D.L."/>
            <person name="Swayne D.E."/>
        </authorList>
    </citation>
    <scope>NUCLEOTIDE SEQUENCE [LARGE SCALE GENOMIC DNA]</scope>
    <source>
        <strain evidence="2 3">DSM 19625</strain>
    </source>
</reference>
<dbReference type="OrthoDB" id="709510at2"/>